<name>A0AB39UQI5_9BIFI</name>
<dbReference type="SUPFAM" id="SSF56784">
    <property type="entry name" value="HAD-like"/>
    <property type="match status" value="1"/>
</dbReference>
<protein>
    <submittedName>
        <fullName evidence="1">HAD family hydrolase</fullName>
    </submittedName>
</protein>
<sequence>MGVWDAMDARFFRERGIRCPDDFSTAVAAMQFREIAEYAKKRFDLPDTAEELMAIWNRMAAYEYAHTVVPKPHALSYVRHLHETGARLAIATTLPASLREPALEHAGLKPYFHIQCSAGDDNGKGKEHADIYLLAATRLGVRPESCTVFEDILPGIRSARSVGMNAWAMYDASSDKDWTSIGQIATGTLRDFSDAPNIL</sequence>
<evidence type="ECO:0000313" key="1">
    <source>
        <dbReference type="EMBL" id="XDS51517.1"/>
    </source>
</evidence>
<gene>
    <name evidence="1" type="ORF">QN062_00550</name>
</gene>
<dbReference type="Gene3D" id="3.40.50.1000">
    <property type="entry name" value="HAD superfamily/HAD-like"/>
    <property type="match status" value="1"/>
</dbReference>
<dbReference type="Pfam" id="PF00702">
    <property type="entry name" value="Hydrolase"/>
    <property type="match status" value="1"/>
</dbReference>
<proteinExistence type="predicted"/>
<dbReference type="GO" id="GO:0016791">
    <property type="term" value="F:phosphatase activity"/>
    <property type="evidence" value="ECO:0007669"/>
    <property type="project" value="TreeGrafter"/>
</dbReference>
<dbReference type="Gene3D" id="1.10.150.240">
    <property type="entry name" value="Putative phosphatase, domain 2"/>
    <property type="match status" value="1"/>
</dbReference>
<dbReference type="AlphaFoldDB" id="A0AB39UQI5"/>
<dbReference type="InterPro" id="IPR023214">
    <property type="entry name" value="HAD_sf"/>
</dbReference>
<dbReference type="RefSeq" id="WP_369342479.1">
    <property type="nucleotide sequence ID" value="NZ_CP129683.1"/>
</dbReference>
<keyword evidence="1" id="KW-0378">Hydrolase</keyword>
<dbReference type="InterPro" id="IPR006439">
    <property type="entry name" value="HAD-SF_hydro_IA"/>
</dbReference>
<dbReference type="KEGG" id="bfk:QN062_00550"/>
<organism evidence="1">
    <name type="scientific">Bifidobacterium fermentum</name>
    <dbReference type="NCBI Taxonomy" id="3059035"/>
    <lineage>
        <taxon>Bacteria</taxon>
        <taxon>Bacillati</taxon>
        <taxon>Actinomycetota</taxon>
        <taxon>Actinomycetes</taxon>
        <taxon>Bifidobacteriales</taxon>
        <taxon>Bifidobacteriaceae</taxon>
        <taxon>Bifidobacterium</taxon>
    </lineage>
</organism>
<reference evidence="1" key="1">
    <citation type="submission" date="2023-07" db="EMBL/GenBank/DDBJ databases">
        <title>Bifidobacterium aquikefiriaerophilum sp. nov. and Bifidobacterium eccum sp. nov., isolated from water kefir.</title>
        <authorList>
            <person name="Breselge S."/>
            <person name="Bellassi P."/>
            <person name="Barcenilla C."/>
            <person name="Alvarez-Ordonez A."/>
            <person name="Morelli L."/>
            <person name="Cotter P.D."/>
        </authorList>
    </citation>
    <scope>NUCLEOTIDE SEQUENCE</scope>
    <source>
        <strain evidence="1">WK012_4_13</strain>
    </source>
</reference>
<dbReference type="InterPro" id="IPR036412">
    <property type="entry name" value="HAD-like_sf"/>
</dbReference>
<accession>A0AB39UQI5</accession>
<dbReference type="NCBIfam" id="TIGR01509">
    <property type="entry name" value="HAD-SF-IA-v3"/>
    <property type="match status" value="1"/>
</dbReference>
<dbReference type="PANTHER" id="PTHR18901">
    <property type="entry name" value="2-DEOXYGLUCOSE-6-PHOSPHATE PHOSPHATASE 2"/>
    <property type="match status" value="1"/>
</dbReference>
<dbReference type="EMBL" id="CP129683">
    <property type="protein sequence ID" value="XDS51517.1"/>
    <property type="molecule type" value="Genomic_DNA"/>
</dbReference>
<dbReference type="PANTHER" id="PTHR18901:SF38">
    <property type="entry name" value="PSEUDOURIDINE-5'-PHOSPHATASE"/>
    <property type="match status" value="1"/>
</dbReference>
<dbReference type="InterPro" id="IPR023198">
    <property type="entry name" value="PGP-like_dom2"/>
</dbReference>
<dbReference type="CDD" id="cd07505">
    <property type="entry name" value="HAD_BPGM-like"/>
    <property type="match status" value="1"/>
</dbReference>